<accession>A0A7C8MAH3</accession>
<name>A0A7C8MAH3_9PLEO</name>
<dbReference type="AlphaFoldDB" id="A0A7C8MAH3"/>
<reference evidence="1 2" key="1">
    <citation type="submission" date="2020-01" db="EMBL/GenBank/DDBJ databases">
        <authorList>
            <consortium name="DOE Joint Genome Institute"/>
            <person name="Haridas S."/>
            <person name="Albert R."/>
            <person name="Binder M."/>
            <person name="Bloem J."/>
            <person name="Labutti K."/>
            <person name="Salamov A."/>
            <person name="Andreopoulos B."/>
            <person name="Baker S.E."/>
            <person name="Barry K."/>
            <person name="Bills G."/>
            <person name="Bluhm B.H."/>
            <person name="Cannon C."/>
            <person name="Castanera R."/>
            <person name="Culley D.E."/>
            <person name="Daum C."/>
            <person name="Ezra D."/>
            <person name="Gonzalez J.B."/>
            <person name="Henrissat B."/>
            <person name="Kuo A."/>
            <person name="Liang C."/>
            <person name="Lipzen A."/>
            <person name="Lutzoni F."/>
            <person name="Magnuson J."/>
            <person name="Mondo S."/>
            <person name="Nolan M."/>
            <person name="Ohm R."/>
            <person name="Pangilinan J."/>
            <person name="Park H.-J.H."/>
            <person name="Ramirez L."/>
            <person name="Alfaro M."/>
            <person name="Sun H."/>
            <person name="Tritt A."/>
            <person name="Yoshinaga Y."/>
            <person name="Zwiers L.-H.L."/>
            <person name="Turgeon B.G."/>
            <person name="Goodwin S.B."/>
            <person name="Spatafora J.W."/>
            <person name="Crous P.W."/>
            <person name="Grigoriev I.V."/>
        </authorList>
    </citation>
    <scope>NUCLEOTIDE SEQUENCE [LARGE SCALE GENOMIC DNA]</scope>
    <source>
        <strain evidence="1 2">CBS 611.86</strain>
    </source>
</reference>
<dbReference type="Proteomes" id="UP000481861">
    <property type="component" value="Unassembled WGS sequence"/>
</dbReference>
<protein>
    <submittedName>
        <fullName evidence="1">Uncharacterized protein</fullName>
    </submittedName>
</protein>
<dbReference type="EMBL" id="JAADJZ010000020">
    <property type="protein sequence ID" value="KAF2868202.1"/>
    <property type="molecule type" value="Genomic_DNA"/>
</dbReference>
<evidence type="ECO:0000313" key="2">
    <source>
        <dbReference type="Proteomes" id="UP000481861"/>
    </source>
</evidence>
<organism evidence="1 2">
    <name type="scientific">Massariosphaeria phaeospora</name>
    <dbReference type="NCBI Taxonomy" id="100035"/>
    <lineage>
        <taxon>Eukaryota</taxon>
        <taxon>Fungi</taxon>
        <taxon>Dikarya</taxon>
        <taxon>Ascomycota</taxon>
        <taxon>Pezizomycotina</taxon>
        <taxon>Dothideomycetes</taxon>
        <taxon>Pleosporomycetidae</taxon>
        <taxon>Pleosporales</taxon>
        <taxon>Pleosporales incertae sedis</taxon>
        <taxon>Massariosphaeria</taxon>
    </lineage>
</organism>
<sequence>MALPLVFTLPPSNRHEIILLDTSSAKPPTLKALNKQITDAMAGSPNCAEFLSKYKSATPEPIQEIRIHWSTACGRDRAAWPEHTVVTDRNWGAIIELLKVAPGKDVLEIKMGTEGVGAELVAI</sequence>
<dbReference type="OrthoDB" id="4415650at2759"/>
<keyword evidence="2" id="KW-1185">Reference proteome</keyword>
<proteinExistence type="predicted"/>
<comment type="caution">
    <text evidence="1">The sequence shown here is derived from an EMBL/GenBank/DDBJ whole genome shotgun (WGS) entry which is preliminary data.</text>
</comment>
<gene>
    <name evidence="1" type="ORF">BDV95DRAFT_160006</name>
</gene>
<evidence type="ECO:0000313" key="1">
    <source>
        <dbReference type="EMBL" id="KAF2868202.1"/>
    </source>
</evidence>